<protein>
    <recommendedName>
        <fullName evidence="1">Transposase IS116/IS110/IS902 C-terminal domain-containing protein</fullName>
    </recommendedName>
</protein>
<dbReference type="Pfam" id="PF02371">
    <property type="entry name" value="Transposase_20"/>
    <property type="match status" value="1"/>
</dbReference>
<dbReference type="GO" id="GO:0003677">
    <property type="term" value="F:DNA binding"/>
    <property type="evidence" value="ECO:0007669"/>
    <property type="project" value="InterPro"/>
</dbReference>
<sequence length="174" mass="18887">VVAEKSRLDTATAVIRRDIQSLVKVFEKRVKKVDERIDAAIAADPEKAENCERLQSAPSVGPGVARALIVDLPELGALSRKQITSLVGRAPFAKDSGRKTGQRRIRAGRSGPRTALYLAAMNGARFNPVLKEMYERLIAAGKPPKVAFVALARKLLTILNAMVRDGTTWQQATG</sequence>
<dbReference type="InterPro" id="IPR003346">
    <property type="entry name" value="Transposase_20"/>
</dbReference>
<dbReference type="AlphaFoldDB" id="X0VQ89"/>
<comment type="caution">
    <text evidence="2">The sequence shown here is derived from an EMBL/GenBank/DDBJ whole genome shotgun (WGS) entry which is preliminary data.</text>
</comment>
<proteinExistence type="predicted"/>
<evidence type="ECO:0000313" key="2">
    <source>
        <dbReference type="EMBL" id="GAG14638.1"/>
    </source>
</evidence>
<name>X0VQ89_9ZZZZ</name>
<dbReference type="PANTHER" id="PTHR33055:SF13">
    <property type="entry name" value="TRANSPOSASE"/>
    <property type="match status" value="1"/>
</dbReference>
<dbReference type="PANTHER" id="PTHR33055">
    <property type="entry name" value="TRANSPOSASE FOR INSERTION SEQUENCE ELEMENT IS1111A"/>
    <property type="match status" value="1"/>
</dbReference>
<evidence type="ECO:0000259" key="1">
    <source>
        <dbReference type="Pfam" id="PF02371"/>
    </source>
</evidence>
<reference evidence="2" key="1">
    <citation type="journal article" date="2014" name="Front. Microbiol.">
        <title>High frequency of phylogenetically diverse reductive dehalogenase-homologous genes in deep subseafloor sedimentary metagenomes.</title>
        <authorList>
            <person name="Kawai M."/>
            <person name="Futagami T."/>
            <person name="Toyoda A."/>
            <person name="Takaki Y."/>
            <person name="Nishi S."/>
            <person name="Hori S."/>
            <person name="Arai W."/>
            <person name="Tsubouchi T."/>
            <person name="Morono Y."/>
            <person name="Uchiyama I."/>
            <person name="Ito T."/>
            <person name="Fujiyama A."/>
            <person name="Inagaki F."/>
            <person name="Takami H."/>
        </authorList>
    </citation>
    <scope>NUCLEOTIDE SEQUENCE</scope>
    <source>
        <strain evidence="2">Expedition CK06-06</strain>
    </source>
</reference>
<feature type="domain" description="Transposase IS116/IS110/IS902 C-terminal" evidence="1">
    <location>
        <begin position="51"/>
        <end position="135"/>
    </location>
</feature>
<dbReference type="EMBL" id="BARS01038968">
    <property type="protein sequence ID" value="GAG14638.1"/>
    <property type="molecule type" value="Genomic_DNA"/>
</dbReference>
<organism evidence="2">
    <name type="scientific">marine sediment metagenome</name>
    <dbReference type="NCBI Taxonomy" id="412755"/>
    <lineage>
        <taxon>unclassified sequences</taxon>
        <taxon>metagenomes</taxon>
        <taxon>ecological metagenomes</taxon>
    </lineage>
</organism>
<dbReference type="GO" id="GO:0006313">
    <property type="term" value="P:DNA transposition"/>
    <property type="evidence" value="ECO:0007669"/>
    <property type="project" value="InterPro"/>
</dbReference>
<accession>X0VQ89</accession>
<feature type="non-terminal residue" evidence="2">
    <location>
        <position position="1"/>
    </location>
</feature>
<gene>
    <name evidence="2" type="ORF">S01H1_59573</name>
</gene>
<dbReference type="InterPro" id="IPR047650">
    <property type="entry name" value="Transpos_IS110"/>
</dbReference>
<dbReference type="GO" id="GO:0004803">
    <property type="term" value="F:transposase activity"/>
    <property type="evidence" value="ECO:0007669"/>
    <property type="project" value="InterPro"/>
</dbReference>